<dbReference type="Gene3D" id="2.60.120.260">
    <property type="entry name" value="Galactose-binding domain-like"/>
    <property type="match status" value="1"/>
</dbReference>
<keyword evidence="1 2" id="KW-0732">Signal</keyword>
<dbReference type="RefSeq" id="WP_089373808.1">
    <property type="nucleotide sequence ID" value="NZ_BMEP01000008.1"/>
</dbReference>
<gene>
    <name evidence="4" type="ORF">SAMN06265376_11156</name>
</gene>
<feature type="signal peptide" evidence="2">
    <location>
        <begin position="1"/>
        <end position="20"/>
    </location>
</feature>
<feature type="chain" id="PRO_5013371568" evidence="2">
    <location>
        <begin position="21"/>
        <end position="1372"/>
    </location>
</feature>
<dbReference type="EMBL" id="FZNY01000011">
    <property type="protein sequence ID" value="SNS32690.1"/>
    <property type="molecule type" value="Genomic_DNA"/>
</dbReference>
<evidence type="ECO:0000313" key="5">
    <source>
        <dbReference type="Proteomes" id="UP000198379"/>
    </source>
</evidence>
<evidence type="ECO:0000259" key="3">
    <source>
        <dbReference type="Pfam" id="PF18962"/>
    </source>
</evidence>
<reference evidence="4 5" key="1">
    <citation type="submission" date="2017-06" db="EMBL/GenBank/DDBJ databases">
        <authorList>
            <person name="Kim H.J."/>
            <person name="Triplett B.A."/>
        </authorList>
    </citation>
    <scope>NUCLEOTIDE SEQUENCE [LARGE SCALE GENOMIC DNA]</scope>
    <source>
        <strain evidence="4 5">DSM 25597</strain>
    </source>
</reference>
<protein>
    <submittedName>
        <fullName evidence="4">Por secretion system C-terminal sorting domain-containing protein</fullName>
    </submittedName>
</protein>
<accession>A0A239DJQ8</accession>
<proteinExistence type="predicted"/>
<name>A0A239DJQ8_9FLAO</name>
<dbReference type="NCBIfam" id="TIGR04183">
    <property type="entry name" value="Por_Secre_tail"/>
    <property type="match status" value="1"/>
</dbReference>
<evidence type="ECO:0000256" key="1">
    <source>
        <dbReference type="ARBA" id="ARBA00022729"/>
    </source>
</evidence>
<keyword evidence="5" id="KW-1185">Reference proteome</keyword>
<evidence type="ECO:0000256" key="2">
    <source>
        <dbReference type="SAM" id="SignalP"/>
    </source>
</evidence>
<dbReference type="OrthoDB" id="9805017at2"/>
<dbReference type="Pfam" id="PF18962">
    <property type="entry name" value="Por_Secre_tail"/>
    <property type="match status" value="1"/>
</dbReference>
<feature type="domain" description="Secretion system C-terminal sorting" evidence="3">
    <location>
        <begin position="1300"/>
        <end position="1370"/>
    </location>
</feature>
<dbReference type="Proteomes" id="UP000198379">
    <property type="component" value="Unassembled WGS sequence"/>
</dbReference>
<sequence length="1372" mass="153715">MNKIILFILCVFSISTQATSRNTLSSSFTGIVADLRYMDVSVTPGSNQINATNGHLFTAADIGKLIAIKKGHHNPSTTAEIPFTTPGRIVTVTAQIISVSTDGTSASINGIAPNQDIDTRAYVYTNNYDALQTLITNGGDITLNQNGIIGVNPFYHDDYTEVTNKGLLFPDNQSVTIRNTNNARIKLCSETIDWEYTFALFASQVSNHDIKVEVSCIPPDEATTRWGGQCSFFTTTLLSGNGAGNSVRTIELKNTTPLAGDIDTGTDPFWNFYFNGLLGGIEGTSNYQEIFILNDDPNAEIRTKNGGIYQFGGGSQITITNLKVNYSGHYVGENGRSFTSESIYTEADGGRWQFDNFKIEAGVLKPNHPSTDFSWYDYVAPSRTMGVSIDGTTFYQFNLDPATMATILNGHDLDISNTPLANTANATITIQFHDDDPNLNLSSNQVKTFGHPNYVHPDVAFRITNITSEYGHWRYYATGNQYLIDANNPSLGEVDSTITPAFSEIYNSNIQGTGLQFQNFGSSNNNQEVANATRGTLKIVNSDVKARLIFGALELTDTEIDGEYIYVNSLVSHGGNRLEFQVVDVFNSDFISTNDHYDGNLIRFLKDDVLVQFNNTTFGTNYGGEHLFPYVPNGTLHYLNNAENTNRLPRFDNSINETYSNEFTEESTVIFEDCEFAHVDGTSLFSRSFNNGVLRDGAKVEFRNFKFRNAIGLGKLIRPYFAPDHKNNGMADIPTGDELAVYKLNKTGGLPYAFDGSDINAIGARVSFSNQHTLANKVASIIVPTFTINDFGHLFYTTDWANGAYVDGEFTIRVTDDLVRFNPYYTNGNTNNKRSNTTLSNLVLNTSGKRKNGEVISFKVDPKQNRVIEINATLDGNPIDKYYVDADPTGTPGLDGEIVYLEGDDTTFWTHEVSHNNISGTSYSVSPELVDGHTELETNIYFSIKQELRSETPWEDFEFTLTDDTGTIHTFVNSSTSFFRTTTGLSTDVHPEYIKHFWTFESQDETNHILCYIENRTGRIIFEQELPFDLAASQALTITKGWEVISQEWIPSITTSECQVDVYGNFDSADVTYADGDLCTAFPFGHFNPAWNTPFPWKATIYYAAYHVLLTEDFYDNYNCDILVNQGTNTNLWMKPHRIKTPPSGHESVMAYWNNSKHTDTNLSGVYTQIENLEPNTTYQIEFYDLPLRTHAPGRQTANLYYKTKVSFDGQEWDGPDTYYTNEDNYWHQRTMTFTTGPTTTATTLTLQFPLYPDLNNPVNDGYIAIDDIKITCVDTANVGENDTNIPSRYENTDENQVYIYPNPTKENLFIELLDQKQEIKTIEIFNTHGHLVWKDEGNLNTITISKLKKGIYFIKILTSDNTYITEKIIKQ</sequence>
<evidence type="ECO:0000313" key="4">
    <source>
        <dbReference type="EMBL" id="SNS32690.1"/>
    </source>
</evidence>
<organism evidence="4 5">
    <name type="scientific">Dokdonia pacifica</name>
    <dbReference type="NCBI Taxonomy" id="1627892"/>
    <lineage>
        <taxon>Bacteria</taxon>
        <taxon>Pseudomonadati</taxon>
        <taxon>Bacteroidota</taxon>
        <taxon>Flavobacteriia</taxon>
        <taxon>Flavobacteriales</taxon>
        <taxon>Flavobacteriaceae</taxon>
        <taxon>Dokdonia</taxon>
    </lineage>
</organism>
<dbReference type="InterPro" id="IPR026444">
    <property type="entry name" value="Secre_tail"/>
</dbReference>